<dbReference type="EMBL" id="NQJF01000002">
    <property type="protein sequence ID" value="OYD25973.1"/>
    <property type="molecule type" value="Genomic_DNA"/>
</dbReference>
<dbReference type="Proteomes" id="UP000243640">
    <property type="component" value="Unassembled WGS sequence"/>
</dbReference>
<gene>
    <name evidence="2" type="ORF">B6S09_03800</name>
    <name evidence="3" type="ORF">LY04_00998</name>
</gene>
<proteinExistence type="predicted"/>
<dbReference type="EMBL" id="SODO01000003">
    <property type="protein sequence ID" value="TDW60006.1"/>
    <property type="molecule type" value="Genomic_DNA"/>
</dbReference>
<evidence type="ECO:0000313" key="3">
    <source>
        <dbReference type="EMBL" id="TDW60006.1"/>
    </source>
</evidence>
<keyword evidence="5" id="KW-1185">Reference proteome</keyword>
<sequence length="310" mass="36212">MNMNELRFFYKTNPKYQFHMRLIKSMTFKVTKKCRLEDDGASKDFIFLVGCGRSGNTLLRRLMMQEMDIYIPPETYVLPEQIMHFYRNSGESWDYKVKTTISLLEYHKEFDTFNVLTLRDFVEEACRWPEKEQSLFNLINKLYFWLSVNDGVESRFVGDKTPLNTLSLGVIRKAFPRARYICMKRDPIDVVSSYINSGLCGDVSRAAERWKASYCAWNNFKTDNPNLRFIEVDYEKLVSAPENTILEISGRIGVPLREKRVKDILDIMGDVCLRKHHASVYDAPNRKSIGKGKKFLTDREIDIINSVINA</sequence>
<dbReference type="Gene3D" id="3.40.50.300">
    <property type="entry name" value="P-loop containing nucleotide triphosphate hydrolases"/>
    <property type="match status" value="1"/>
</dbReference>
<dbReference type="Proteomes" id="UP000295058">
    <property type="component" value="Unassembled WGS sequence"/>
</dbReference>
<dbReference type="OrthoDB" id="9815894at2"/>
<reference evidence="2 4" key="1">
    <citation type="submission" date="2017-08" db="EMBL/GenBank/DDBJ databases">
        <title>Draft Genome Sequence of the Marine Bacterium Oceanimonas baumannii ATCC 700832.</title>
        <authorList>
            <person name="Mcclelland W.D."/>
            <person name="Brennan M.A."/>
            <person name="Trachtenberg A.M."/>
            <person name="Maclea K.S."/>
        </authorList>
    </citation>
    <scope>NUCLEOTIDE SEQUENCE [LARGE SCALE GENOMIC DNA]</scope>
    <source>
        <strain evidence="2 4">ATCC 700832</strain>
    </source>
</reference>
<evidence type="ECO:0000313" key="4">
    <source>
        <dbReference type="Proteomes" id="UP000243640"/>
    </source>
</evidence>
<comment type="caution">
    <text evidence="2">The sequence shown here is derived from an EMBL/GenBank/DDBJ whole genome shotgun (WGS) entry which is preliminary data.</text>
</comment>
<evidence type="ECO:0000256" key="1">
    <source>
        <dbReference type="ARBA" id="ARBA00022679"/>
    </source>
</evidence>
<organism evidence="2 4">
    <name type="scientific">Oceanimonas baumannii</name>
    <dbReference type="NCBI Taxonomy" id="129578"/>
    <lineage>
        <taxon>Bacteria</taxon>
        <taxon>Pseudomonadati</taxon>
        <taxon>Pseudomonadota</taxon>
        <taxon>Gammaproteobacteria</taxon>
        <taxon>Aeromonadales</taxon>
        <taxon>Aeromonadaceae</taxon>
        <taxon>Oceanimonas</taxon>
    </lineage>
</organism>
<protein>
    <submittedName>
        <fullName evidence="3">Sulfotransferase family protein</fullName>
    </submittedName>
</protein>
<dbReference type="GO" id="GO:0008476">
    <property type="term" value="F:protein-tyrosine sulfotransferase activity"/>
    <property type="evidence" value="ECO:0007669"/>
    <property type="project" value="InterPro"/>
</dbReference>
<dbReference type="Pfam" id="PF13469">
    <property type="entry name" value="Sulfotransfer_3"/>
    <property type="match status" value="1"/>
</dbReference>
<name>A0A235CN36_9GAMM</name>
<keyword evidence="1" id="KW-0808">Transferase</keyword>
<dbReference type="InterPro" id="IPR026634">
    <property type="entry name" value="TPST-like"/>
</dbReference>
<dbReference type="RefSeq" id="WP_094277161.1">
    <property type="nucleotide sequence ID" value="NZ_NQJF01000002.1"/>
</dbReference>
<evidence type="ECO:0000313" key="2">
    <source>
        <dbReference type="EMBL" id="OYD25973.1"/>
    </source>
</evidence>
<dbReference type="SUPFAM" id="SSF52540">
    <property type="entry name" value="P-loop containing nucleoside triphosphate hydrolases"/>
    <property type="match status" value="1"/>
</dbReference>
<dbReference type="PANTHER" id="PTHR12788">
    <property type="entry name" value="PROTEIN-TYROSINE SULFOTRANSFERASE 2"/>
    <property type="match status" value="1"/>
</dbReference>
<dbReference type="InterPro" id="IPR027417">
    <property type="entry name" value="P-loop_NTPase"/>
</dbReference>
<evidence type="ECO:0000313" key="5">
    <source>
        <dbReference type="Proteomes" id="UP000295058"/>
    </source>
</evidence>
<dbReference type="PANTHER" id="PTHR12788:SF10">
    <property type="entry name" value="PROTEIN-TYROSINE SULFOTRANSFERASE"/>
    <property type="match status" value="1"/>
</dbReference>
<reference evidence="3 5" key="2">
    <citation type="submission" date="2019-03" db="EMBL/GenBank/DDBJ databases">
        <title>Genomic Encyclopedia of Archaeal and Bacterial Type Strains, Phase II (KMG-II): from individual species to whole genera.</title>
        <authorList>
            <person name="Goeker M."/>
        </authorList>
    </citation>
    <scope>NUCLEOTIDE SEQUENCE [LARGE SCALE GENOMIC DNA]</scope>
    <source>
        <strain evidence="3 5">DSM 15594</strain>
    </source>
</reference>
<dbReference type="AlphaFoldDB" id="A0A235CN36"/>
<accession>A0A235CN36</accession>